<accession>A0AA35LJV9</accession>
<proteinExistence type="predicted"/>
<keyword evidence="2" id="KW-1185">Reference proteome</keyword>
<reference evidence="1" key="1">
    <citation type="submission" date="2022-12" db="EMBL/GenBank/DDBJ databases">
        <authorList>
            <person name="Alioto T."/>
            <person name="Alioto T."/>
            <person name="Gomez Garrido J."/>
        </authorList>
    </citation>
    <scope>NUCLEOTIDE SEQUENCE</scope>
</reference>
<name>A0AA35LJV9_9SAUR</name>
<organism evidence="1 2">
    <name type="scientific">Podarcis lilfordi</name>
    <name type="common">Lilford's wall lizard</name>
    <dbReference type="NCBI Taxonomy" id="74358"/>
    <lineage>
        <taxon>Eukaryota</taxon>
        <taxon>Metazoa</taxon>
        <taxon>Chordata</taxon>
        <taxon>Craniata</taxon>
        <taxon>Vertebrata</taxon>
        <taxon>Euteleostomi</taxon>
        <taxon>Lepidosauria</taxon>
        <taxon>Squamata</taxon>
        <taxon>Bifurcata</taxon>
        <taxon>Unidentata</taxon>
        <taxon>Episquamata</taxon>
        <taxon>Laterata</taxon>
        <taxon>Lacertibaenia</taxon>
        <taxon>Lacertidae</taxon>
        <taxon>Podarcis</taxon>
    </lineage>
</organism>
<dbReference type="AlphaFoldDB" id="A0AA35LJV9"/>
<sequence>MFPLSHGCHHLKLPQLEMSSSWHKFVGSTDLPVGNCTQASNCGECVALPVKPSNHTKGDCVLIAAWRKKRDSSSSGVISKPIFRKEIAKLEVTYCQDRAMPSKVKFSSVLEYLMEESSQQTFVSFHVLCEKVCVLITTQSYMGSI</sequence>
<protein>
    <submittedName>
        <fullName evidence="1">Uncharacterized protein</fullName>
    </submittedName>
</protein>
<dbReference type="Proteomes" id="UP001178461">
    <property type="component" value="Chromosome 16"/>
</dbReference>
<evidence type="ECO:0000313" key="2">
    <source>
        <dbReference type="Proteomes" id="UP001178461"/>
    </source>
</evidence>
<evidence type="ECO:0000313" key="1">
    <source>
        <dbReference type="EMBL" id="CAI5797640.1"/>
    </source>
</evidence>
<dbReference type="EMBL" id="OX395143">
    <property type="protein sequence ID" value="CAI5797640.1"/>
    <property type="molecule type" value="Genomic_DNA"/>
</dbReference>
<gene>
    <name evidence="1" type="ORF">PODLI_1B027114</name>
</gene>